<dbReference type="VEuPathDB" id="FungiDB:MCYG_03554"/>
<dbReference type="GO" id="GO:0008757">
    <property type="term" value="F:S-adenosylmethionine-dependent methyltransferase activity"/>
    <property type="evidence" value="ECO:0007669"/>
    <property type="project" value="InterPro"/>
</dbReference>
<dbReference type="InterPro" id="IPR029063">
    <property type="entry name" value="SAM-dependent_MTases_sf"/>
</dbReference>
<dbReference type="STRING" id="554155.C5FM13"/>
<dbReference type="Pfam" id="PF08241">
    <property type="entry name" value="Methyltransf_11"/>
    <property type="match status" value="1"/>
</dbReference>
<evidence type="ECO:0000259" key="1">
    <source>
        <dbReference type="Pfam" id="PF08241"/>
    </source>
</evidence>
<dbReference type="GeneID" id="9229370"/>
<dbReference type="Pfam" id="PF13649">
    <property type="entry name" value="Methyltransf_25"/>
    <property type="match status" value="1"/>
</dbReference>
<dbReference type="eggNOG" id="ENOG502SPZZ">
    <property type="taxonomic scope" value="Eukaryota"/>
</dbReference>
<evidence type="ECO:0008006" key="5">
    <source>
        <dbReference type="Google" id="ProtNLM"/>
    </source>
</evidence>
<proteinExistence type="predicted"/>
<dbReference type="Proteomes" id="UP000002035">
    <property type="component" value="Unassembled WGS sequence"/>
</dbReference>
<keyword evidence="4" id="KW-1185">Reference proteome</keyword>
<evidence type="ECO:0000313" key="3">
    <source>
        <dbReference type="EMBL" id="EEQ30735.1"/>
    </source>
</evidence>
<gene>
    <name evidence="3" type="ORF">MCYG_03554</name>
</gene>
<feature type="domain" description="Methyltransferase type 11" evidence="1">
    <location>
        <begin position="309"/>
        <end position="354"/>
    </location>
</feature>
<dbReference type="SUPFAM" id="SSF53335">
    <property type="entry name" value="S-adenosyl-L-methionine-dependent methyltransferases"/>
    <property type="match status" value="2"/>
</dbReference>
<evidence type="ECO:0000259" key="2">
    <source>
        <dbReference type="Pfam" id="PF13649"/>
    </source>
</evidence>
<name>C5FM13_ARTOC</name>
<dbReference type="PANTHER" id="PTHR43591:SF110">
    <property type="entry name" value="RHODANESE DOMAIN-CONTAINING PROTEIN"/>
    <property type="match status" value="1"/>
</dbReference>
<dbReference type="InterPro" id="IPR041698">
    <property type="entry name" value="Methyltransf_25"/>
</dbReference>
<dbReference type="Gene3D" id="3.40.50.150">
    <property type="entry name" value="Vaccinia Virus protein VP39"/>
    <property type="match status" value="2"/>
</dbReference>
<reference evidence="4" key="1">
    <citation type="journal article" date="2012" name="MBio">
        <title>Comparative genome analysis of Trichophyton rubrum and related dermatophytes reveals candidate genes involved in infection.</title>
        <authorList>
            <person name="Martinez D.A."/>
            <person name="Oliver B.G."/>
            <person name="Graeser Y."/>
            <person name="Goldberg J.M."/>
            <person name="Li W."/>
            <person name="Martinez-Rossi N.M."/>
            <person name="Monod M."/>
            <person name="Shelest E."/>
            <person name="Barton R.C."/>
            <person name="Birch E."/>
            <person name="Brakhage A.A."/>
            <person name="Chen Z."/>
            <person name="Gurr S.J."/>
            <person name="Heiman D."/>
            <person name="Heitman J."/>
            <person name="Kosti I."/>
            <person name="Rossi A."/>
            <person name="Saif S."/>
            <person name="Samalova M."/>
            <person name="Saunders C.W."/>
            <person name="Shea T."/>
            <person name="Summerbell R.C."/>
            <person name="Xu J."/>
            <person name="Young S."/>
            <person name="Zeng Q."/>
            <person name="Birren B.W."/>
            <person name="Cuomo C.A."/>
            <person name="White T.C."/>
        </authorList>
    </citation>
    <scope>NUCLEOTIDE SEQUENCE [LARGE SCALE GENOMIC DNA]</scope>
    <source>
        <strain evidence="4">ATCC MYA-4605 / CBS 113480</strain>
    </source>
</reference>
<dbReference type="OrthoDB" id="540004at2759"/>
<evidence type="ECO:0000313" key="4">
    <source>
        <dbReference type="Proteomes" id="UP000002035"/>
    </source>
</evidence>
<accession>C5FM13</accession>
<dbReference type="PANTHER" id="PTHR43591">
    <property type="entry name" value="METHYLTRANSFERASE"/>
    <property type="match status" value="1"/>
</dbReference>
<protein>
    <recommendedName>
        <fullName evidence="5">Methyltransferase domain-containing protein</fullName>
    </recommendedName>
</protein>
<dbReference type="EMBL" id="DS995703">
    <property type="protein sequence ID" value="EEQ30735.1"/>
    <property type="molecule type" value="Genomic_DNA"/>
</dbReference>
<dbReference type="RefSeq" id="XP_002848048.1">
    <property type="nucleotide sequence ID" value="XM_002848002.1"/>
</dbReference>
<feature type="domain" description="Methyltransferase" evidence="2">
    <location>
        <begin position="107"/>
        <end position="182"/>
    </location>
</feature>
<dbReference type="CDD" id="cd02440">
    <property type="entry name" value="AdoMet_MTases"/>
    <property type="match status" value="1"/>
</dbReference>
<dbReference type="AlphaFoldDB" id="C5FM13"/>
<dbReference type="HOGENOM" id="CLU_679668_0_0_1"/>
<organism evidence="3 4">
    <name type="scientific">Arthroderma otae (strain ATCC MYA-4605 / CBS 113480)</name>
    <name type="common">Microsporum canis</name>
    <dbReference type="NCBI Taxonomy" id="554155"/>
    <lineage>
        <taxon>Eukaryota</taxon>
        <taxon>Fungi</taxon>
        <taxon>Dikarya</taxon>
        <taxon>Ascomycota</taxon>
        <taxon>Pezizomycotina</taxon>
        <taxon>Eurotiomycetes</taxon>
        <taxon>Eurotiomycetidae</taxon>
        <taxon>Onygenales</taxon>
        <taxon>Arthrodermataceae</taxon>
        <taxon>Microsporum</taxon>
    </lineage>
</organism>
<dbReference type="InterPro" id="IPR013216">
    <property type="entry name" value="Methyltransf_11"/>
</dbReference>
<sequence length="405" mass="45556">MVKTNGRVGKLLKSMKVVNYEIGLHYRSGHFHTWVVHQPVGALCSLPIERLPSKIRRILTLSSTMATTAEALFDTFGKRYEDAFTNDPNLKEFLRFAMKSIPNHSKVLDVGCGTGKPVADILASAGHEVHGIDVSQNMIDIASAQVDGTFVKADMRNYEPQCPFDGVFVILFSKLPQEKHTRCASSSLNGSRPLRKPWMDSYTSEAFFSEERWKNMLQCTGFNIESEVRYYFTPNGPGHKYPEVHYLLLARKVEDQPLLGPYASPTKDELLSMHIRHHPVDRFTSFELDAFLEVVTEEVLQDLVDGASINSNVHLFDGSAESLPFPSGKFDIVLASWMFESVKDIEVALGEIQRESGCFRRPTLSGNIHIVAQHMTLSHLQQSLYGAIGQPVGYDIETLDIRQYK</sequence>